<dbReference type="Proteomes" id="UP000230233">
    <property type="component" value="Chromosome II"/>
</dbReference>
<reference evidence="4" key="1">
    <citation type="submission" date="2017-10" db="EMBL/GenBank/DDBJ databases">
        <title>Rapid genome shrinkage in a self-fertile nematode reveals novel sperm competition proteins.</title>
        <authorList>
            <person name="Yin D."/>
            <person name="Schwarz E.M."/>
            <person name="Thomas C.G."/>
            <person name="Felde R.L."/>
            <person name="Korf I.F."/>
            <person name="Cutter A.D."/>
            <person name="Schartner C.M."/>
            <person name="Ralston E.J."/>
            <person name="Meyer B.J."/>
            <person name="Haag E.S."/>
        </authorList>
    </citation>
    <scope>NUCLEOTIDE SEQUENCE [LARGE SCALE GENOMIC DNA]</scope>
    <source>
        <strain evidence="4">JU1422</strain>
    </source>
</reference>
<feature type="compositionally biased region" description="Basic residues" evidence="1">
    <location>
        <begin position="44"/>
        <end position="68"/>
    </location>
</feature>
<proteinExistence type="predicted"/>
<sequence length="135" mass="15088">MSDENRMADNVSFTDVGDPGGGGGHQGNSSGMLDLLGSLEKKEKKEKKGKKKATKKKKKEKTKYKRQRKVDRYESQNFLYRVEGSLFCAGIIIGVIMLLTFIILGIVFSVRTNGNMVSYMTPWWGSADEAKDEDV</sequence>
<name>A0A2G5V5B4_9PELO</name>
<keyword evidence="2" id="KW-1133">Transmembrane helix</keyword>
<dbReference type="OrthoDB" id="5861613at2759"/>
<dbReference type="PANTHER" id="PTHR39355">
    <property type="entry name" value="PROTEIN CBG20624"/>
    <property type="match status" value="1"/>
</dbReference>
<gene>
    <name evidence="3" type="primary">Cnig_chr_II.g6456</name>
    <name evidence="3" type="ORF">B9Z55_006456</name>
</gene>
<evidence type="ECO:0000313" key="4">
    <source>
        <dbReference type="Proteomes" id="UP000230233"/>
    </source>
</evidence>
<dbReference type="InterPro" id="IPR040019">
    <property type="entry name" value="C27D6.3-like"/>
</dbReference>
<dbReference type="PANTHER" id="PTHR39355:SF1">
    <property type="entry name" value="PROTEIN CBG20624"/>
    <property type="match status" value="1"/>
</dbReference>
<keyword evidence="2" id="KW-0812">Transmembrane</keyword>
<evidence type="ECO:0000256" key="2">
    <source>
        <dbReference type="SAM" id="Phobius"/>
    </source>
</evidence>
<evidence type="ECO:0000256" key="1">
    <source>
        <dbReference type="SAM" id="MobiDB-lite"/>
    </source>
</evidence>
<feature type="transmembrane region" description="Helical" evidence="2">
    <location>
        <begin position="86"/>
        <end position="110"/>
    </location>
</feature>
<protein>
    <submittedName>
        <fullName evidence="3">Uncharacterized protein</fullName>
    </submittedName>
</protein>
<keyword evidence="2" id="KW-0472">Membrane</keyword>
<dbReference type="AlphaFoldDB" id="A0A2G5V5B4"/>
<dbReference type="EMBL" id="PDUG01000002">
    <property type="protein sequence ID" value="PIC46937.1"/>
    <property type="molecule type" value="Genomic_DNA"/>
</dbReference>
<comment type="caution">
    <text evidence="3">The sequence shown here is derived from an EMBL/GenBank/DDBJ whole genome shotgun (WGS) entry which is preliminary data.</text>
</comment>
<organism evidence="3 4">
    <name type="scientific">Caenorhabditis nigoni</name>
    <dbReference type="NCBI Taxonomy" id="1611254"/>
    <lineage>
        <taxon>Eukaryota</taxon>
        <taxon>Metazoa</taxon>
        <taxon>Ecdysozoa</taxon>
        <taxon>Nematoda</taxon>
        <taxon>Chromadorea</taxon>
        <taxon>Rhabditida</taxon>
        <taxon>Rhabditina</taxon>
        <taxon>Rhabditomorpha</taxon>
        <taxon>Rhabditoidea</taxon>
        <taxon>Rhabditidae</taxon>
        <taxon>Peloderinae</taxon>
        <taxon>Caenorhabditis</taxon>
    </lineage>
</organism>
<evidence type="ECO:0000313" key="3">
    <source>
        <dbReference type="EMBL" id="PIC46937.1"/>
    </source>
</evidence>
<accession>A0A2G5V5B4</accession>
<keyword evidence="4" id="KW-1185">Reference proteome</keyword>
<feature type="region of interest" description="Disordered" evidence="1">
    <location>
        <begin position="1"/>
        <end position="68"/>
    </location>
</feature>